<dbReference type="InterPro" id="IPR009259">
    <property type="entry name" value="Roughex"/>
</dbReference>
<evidence type="ECO:0000313" key="2">
    <source>
        <dbReference type="EMBL" id="KAI8034046.1"/>
    </source>
</evidence>
<evidence type="ECO:0000313" key="3">
    <source>
        <dbReference type="Proteomes" id="UP001059596"/>
    </source>
</evidence>
<keyword evidence="3" id="KW-1185">Reference proteome</keyword>
<reference evidence="2" key="1">
    <citation type="journal article" date="2023" name="Genome Biol. Evol.">
        <title>Long-read-based Genome Assembly of Drosophila gunungcola Reveals Fewer Chemosensory Genes in Flower-breeding Species.</title>
        <authorList>
            <person name="Negi A."/>
            <person name="Liao B.Y."/>
            <person name="Yeh S.D."/>
        </authorList>
    </citation>
    <scope>NUCLEOTIDE SEQUENCE</scope>
    <source>
        <strain evidence="2">Sukarami</strain>
    </source>
</reference>
<comment type="caution">
    <text evidence="2">The sequence shown here is derived from an EMBL/GenBank/DDBJ whole genome shotgun (WGS) entry which is preliminary data.</text>
</comment>
<organism evidence="2 3">
    <name type="scientific">Drosophila gunungcola</name>
    <name type="common">fruit fly</name>
    <dbReference type="NCBI Taxonomy" id="103775"/>
    <lineage>
        <taxon>Eukaryota</taxon>
        <taxon>Metazoa</taxon>
        <taxon>Ecdysozoa</taxon>
        <taxon>Arthropoda</taxon>
        <taxon>Hexapoda</taxon>
        <taxon>Insecta</taxon>
        <taxon>Pterygota</taxon>
        <taxon>Neoptera</taxon>
        <taxon>Endopterygota</taxon>
        <taxon>Diptera</taxon>
        <taxon>Brachycera</taxon>
        <taxon>Muscomorpha</taxon>
        <taxon>Ephydroidea</taxon>
        <taxon>Drosophilidae</taxon>
        <taxon>Drosophila</taxon>
        <taxon>Sophophora</taxon>
    </lineage>
</organism>
<protein>
    <recommendedName>
        <fullName evidence="4">Cell cycle negative regulator roughex</fullName>
    </recommendedName>
</protein>
<evidence type="ECO:0000256" key="1">
    <source>
        <dbReference type="SAM" id="MobiDB-lite"/>
    </source>
</evidence>
<feature type="compositionally biased region" description="Basic and acidic residues" evidence="1">
    <location>
        <begin position="260"/>
        <end position="271"/>
    </location>
</feature>
<proteinExistence type="predicted"/>
<dbReference type="Pfam" id="PF06020">
    <property type="entry name" value="Roughex"/>
    <property type="match status" value="1"/>
</dbReference>
<dbReference type="AlphaFoldDB" id="A0A9P9YBS1"/>
<accession>A0A9P9YBS1</accession>
<dbReference type="EMBL" id="JAMKOV010000085">
    <property type="protein sequence ID" value="KAI8034046.1"/>
    <property type="molecule type" value="Genomic_DNA"/>
</dbReference>
<sequence length="336" mass="37733">MNASEGLDVTPLEVIHEFIAGVDNGTLRSDLAEDCLLNFCSRSVPGGPAATGFLRSQLTHRYRHDRFDVAAPSLPDFELSLFERFGRSFDRMRRRLYDQRERVRAPTTTTSTTSTTLHLRPESGDDDDELPGERTLPVTPPRPSSHGLSTLKFLEAIGLLNSCSPNYSRDGGVDLGEFCTVHLVLGYRHVQMPARHVRDIEICLVVYECYPVDILSPTARPPLRQRANGRCNPTTDDEAEGAPPPPAPTRRRMRGVRRTLFGEERREEDVGGRQLTQEQSARTAEDAPQEVEEEEIVFTLSEIGSSHILTPRKRHQTTSGNEMTPKKTTGQKRLRF</sequence>
<dbReference type="OrthoDB" id="7860718at2759"/>
<feature type="compositionally biased region" description="Acidic residues" evidence="1">
    <location>
        <begin position="287"/>
        <end position="296"/>
    </location>
</feature>
<gene>
    <name evidence="2" type="ORF">M5D96_013206</name>
</gene>
<feature type="region of interest" description="Disordered" evidence="1">
    <location>
        <begin position="100"/>
        <end position="147"/>
    </location>
</feature>
<feature type="compositionally biased region" description="Polar residues" evidence="1">
    <location>
        <begin position="317"/>
        <end position="328"/>
    </location>
</feature>
<evidence type="ECO:0008006" key="4">
    <source>
        <dbReference type="Google" id="ProtNLM"/>
    </source>
</evidence>
<feature type="region of interest" description="Disordered" evidence="1">
    <location>
        <begin position="218"/>
        <end position="336"/>
    </location>
</feature>
<feature type="compositionally biased region" description="Low complexity" evidence="1">
    <location>
        <begin position="107"/>
        <end position="116"/>
    </location>
</feature>
<name>A0A9P9YBS1_9MUSC</name>
<dbReference type="Proteomes" id="UP001059596">
    <property type="component" value="Unassembled WGS sequence"/>
</dbReference>